<dbReference type="InterPro" id="IPR032676">
    <property type="entry name" value="YkuD_2"/>
</dbReference>
<dbReference type="RefSeq" id="WP_126341764.1">
    <property type="nucleotide sequence ID" value="NZ_RXYJ01000003.1"/>
</dbReference>
<gene>
    <name evidence="2" type="ORF">FP507_02010</name>
</gene>
<keyword evidence="1" id="KW-0732">Signal</keyword>
<accession>A0A5M8IAI1</accession>
<evidence type="ECO:0000313" key="2">
    <source>
        <dbReference type="EMBL" id="KAA6232010.1"/>
    </source>
</evidence>
<organism evidence="2 3">
    <name type="scientific">Chlorobium phaeovibrioides</name>
    <dbReference type="NCBI Taxonomy" id="1094"/>
    <lineage>
        <taxon>Bacteria</taxon>
        <taxon>Pseudomonadati</taxon>
        <taxon>Chlorobiota</taxon>
        <taxon>Chlorobiia</taxon>
        <taxon>Chlorobiales</taxon>
        <taxon>Chlorobiaceae</taxon>
        <taxon>Chlorobium/Pelodictyon group</taxon>
        <taxon>Chlorobium</taxon>
    </lineage>
</organism>
<evidence type="ECO:0000313" key="3">
    <source>
        <dbReference type="Proteomes" id="UP000327458"/>
    </source>
</evidence>
<evidence type="ECO:0000256" key="1">
    <source>
        <dbReference type="SAM" id="SignalP"/>
    </source>
</evidence>
<name>A0A5M8IAI1_CHLPH</name>
<dbReference type="EMBL" id="VMRG01000001">
    <property type="protein sequence ID" value="KAA6232010.1"/>
    <property type="molecule type" value="Genomic_DNA"/>
</dbReference>
<dbReference type="Proteomes" id="UP000327458">
    <property type="component" value="Unassembled WGS sequence"/>
</dbReference>
<reference evidence="2 3" key="1">
    <citation type="submission" date="2019-07" db="EMBL/GenBank/DDBJ databases">
        <title>Draft genome Sequence of Chlorobium phaeovibrioides sp. strain PhvTcv-s14, from the Phylum Chlorobi.</title>
        <authorList>
            <person name="Babenko V."/>
            <person name="Boldyreva D."/>
            <person name="Kanygina A."/>
            <person name="Selezneva O."/>
            <person name="Akopiyan T."/>
            <person name="Lunina O."/>
        </authorList>
    </citation>
    <scope>NUCLEOTIDE SEQUENCE [LARGE SCALE GENOMIC DNA]</scope>
    <source>
        <strain evidence="2 3">GrTcv12</strain>
    </source>
</reference>
<protein>
    <submittedName>
        <fullName evidence="2">Murein L,D-transpeptidase catalytic domain family protein</fullName>
    </submittedName>
</protein>
<proteinExistence type="predicted"/>
<comment type="caution">
    <text evidence="2">The sequence shown here is derived from an EMBL/GenBank/DDBJ whole genome shotgun (WGS) entry which is preliminary data.</text>
</comment>
<dbReference type="AlphaFoldDB" id="A0A5M8IAI1"/>
<feature type="chain" id="PRO_5024329345" evidence="1">
    <location>
        <begin position="32"/>
        <end position="232"/>
    </location>
</feature>
<sequence length="232" mass="24937">MTIHSVPAPMIRLLFSAFLLIFLALPPKAGAATPQGSAANKTLITLLNTPGIKGAIPTKVLRKALEGYYALLEQGRVARKGILTVIDFNRPSVDRRIFVLDIEKGELLHSGLVAHGMGSGEGMAERFSNIPGSHQSSLGFYSTGATYQGSHGYSLRLQGLDPGINDNAAMRSIVIHGAEYVSDDFIRKHGRLGRSHGCPALSFSSFQQVIDLIKGGSCLFIYQDVLDAKQVS</sequence>
<dbReference type="PANTHER" id="PTHR38477:SF1">
    <property type="entry name" value="MUREIN L,D-TRANSPEPTIDASE CATALYTIC DOMAIN FAMILY PROTEIN"/>
    <property type="match status" value="1"/>
</dbReference>
<dbReference type="Pfam" id="PF13645">
    <property type="entry name" value="YkuD_2"/>
    <property type="match status" value="1"/>
</dbReference>
<feature type="signal peptide" evidence="1">
    <location>
        <begin position="1"/>
        <end position="31"/>
    </location>
</feature>
<dbReference type="PANTHER" id="PTHR38477">
    <property type="entry name" value="HYPOTHETICAL EXPORTED PROTEIN"/>
    <property type="match status" value="1"/>
</dbReference>